<evidence type="ECO:0000313" key="3">
    <source>
        <dbReference type="EMBL" id="GAA2205954.1"/>
    </source>
</evidence>
<organism evidence="3 4">
    <name type="scientific">Nonomuraea monospora</name>
    <dbReference type="NCBI Taxonomy" id="568818"/>
    <lineage>
        <taxon>Bacteria</taxon>
        <taxon>Bacillati</taxon>
        <taxon>Actinomycetota</taxon>
        <taxon>Actinomycetes</taxon>
        <taxon>Streptosporangiales</taxon>
        <taxon>Streptosporangiaceae</taxon>
        <taxon>Nonomuraea</taxon>
    </lineage>
</organism>
<dbReference type="RefSeq" id="WP_344471733.1">
    <property type="nucleotide sequence ID" value="NZ_BAAAQX010000003.1"/>
</dbReference>
<evidence type="ECO:0000259" key="2">
    <source>
        <dbReference type="PROSITE" id="PS51084"/>
    </source>
</evidence>
<proteinExistence type="predicted"/>
<dbReference type="PANTHER" id="PTHR46648">
    <property type="entry name" value="HIT FAMILY PROTEIN 1"/>
    <property type="match status" value="1"/>
</dbReference>
<dbReference type="PANTHER" id="PTHR46648:SF1">
    <property type="entry name" value="ADENOSINE 5'-MONOPHOSPHORAMIDASE HNT1"/>
    <property type="match status" value="1"/>
</dbReference>
<accession>A0ABN3CAF5</accession>
<dbReference type="InterPro" id="IPR036265">
    <property type="entry name" value="HIT-like_sf"/>
</dbReference>
<keyword evidence="4" id="KW-1185">Reference proteome</keyword>
<dbReference type="PROSITE" id="PS00892">
    <property type="entry name" value="HIT_1"/>
    <property type="match status" value="1"/>
</dbReference>
<dbReference type="InterPro" id="IPR011146">
    <property type="entry name" value="HIT-like"/>
</dbReference>
<dbReference type="EMBL" id="BAAAQX010000003">
    <property type="protein sequence ID" value="GAA2205954.1"/>
    <property type="molecule type" value="Genomic_DNA"/>
</dbReference>
<dbReference type="PROSITE" id="PS51084">
    <property type="entry name" value="HIT_2"/>
    <property type="match status" value="1"/>
</dbReference>
<dbReference type="SUPFAM" id="SSF54197">
    <property type="entry name" value="HIT-like"/>
    <property type="match status" value="1"/>
</dbReference>
<dbReference type="InterPro" id="IPR019808">
    <property type="entry name" value="Histidine_triad_CS"/>
</dbReference>
<comment type="caution">
    <text evidence="3">The sequence shown here is derived from an EMBL/GenBank/DDBJ whole genome shotgun (WGS) entry which is preliminary data.</text>
</comment>
<dbReference type="Proteomes" id="UP001499843">
    <property type="component" value="Unassembled WGS sequence"/>
</dbReference>
<protein>
    <submittedName>
        <fullName evidence="3">HIT family protein</fullName>
    </submittedName>
</protein>
<dbReference type="Pfam" id="PF01230">
    <property type="entry name" value="HIT"/>
    <property type="match status" value="1"/>
</dbReference>
<dbReference type="InterPro" id="IPR001310">
    <property type="entry name" value="Histidine_triad_HIT"/>
</dbReference>
<evidence type="ECO:0000256" key="1">
    <source>
        <dbReference type="PROSITE-ProRule" id="PRU00464"/>
    </source>
</evidence>
<sequence length="140" mass="15176">MSDCVFCDIAAGRSPSYRVLADEHTVAFLDRRPAAPGHTLVVPRVHARDVWEISEASHGEVAGMVHRVAALLRTALAPDGVNVRHNSGAVAGQDVFHYHVHVVPRWHDDGLRAAWSSARASARELEQVLELITGGHRGPA</sequence>
<dbReference type="Gene3D" id="3.30.428.10">
    <property type="entry name" value="HIT-like"/>
    <property type="match status" value="1"/>
</dbReference>
<feature type="domain" description="HIT" evidence="2">
    <location>
        <begin position="5"/>
        <end position="112"/>
    </location>
</feature>
<dbReference type="PRINTS" id="PR00332">
    <property type="entry name" value="HISTRIAD"/>
</dbReference>
<name>A0ABN3CAF5_9ACTN</name>
<gene>
    <name evidence="3" type="ORF">GCM10009850_014120</name>
</gene>
<reference evidence="3 4" key="1">
    <citation type="journal article" date="2019" name="Int. J. Syst. Evol. Microbiol.">
        <title>The Global Catalogue of Microorganisms (GCM) 10K type strain sequencing project: providing services to taxonomists for standard genome sequencing and annotation.</title>
        <authorList>
            <consortium name="The Broad Institute Genomics Platform"/>
            <consortium name="The Broad Institute Genome Sequencing Center for Infectious Disease"/>
            <person name="Wu L."/>
            <person name="Ma J."/>
        </authorList>
    </citation>
    <scope>NUCLEOTIDE SEQUENCE [LARGE SCALE GENOMIC DNA]</scope>
    <source>
        <strain evidence="3 4">JCM 16114</strain>
    </source>
</reference>
<feature type="short sequence motif" description="Histidine triad motif" evidence="1">
    <location>
        <begin position="97"/>
        <end position="101"/>
    </location>
</feature>
<evidence type="ECO:0000313" key="4">
    <source>
        <dbReference type="Proteomes" id="UP001499843"/>
    </source>
</evidence>